<dbReference type="RefSeq" id="WP_159675359.1">
    <property type="nucleotide sequence ID" value="NZ_JACMHY010000006.1"/>
</dbReference>
<evidence type="ECO:0000313" key="1">
    <source>
        <dbReference type="EMBL" id="MBC2866812.1"/>
    </source>
</evidence>
<dbReference type="AlphaFoldDB" id="A0A7X1LRN3"/>
<dbReference type="SUPFAM" id="SSF51445">
    <property type="entry name" value="(Trans)glycosidases"/>
    <property type="match status" value="1"/>
</dbReference>
<dbReference type="InterPro" id="IPR017853">
    <property type="entry name" value="GH"/>
</dbReference>
<comment type="caution">
    <text evidence="1">The sequence shown here is derived from an EMBL/GenBank/DDBJ whole genome shotgun (WGS) entry which is preliminary data.</text>
</comment>
<dbReference type="Gene3D" id="3.20.20.80">
    <property type="entry name" value="Glycosidases"/>
    <property type="match status" value="1"/>
</dbReference>
<dbReference type="EMBL" id="JACMHY010000006">
    <property type="protein sequence ID" value="MBC2866812.1"/>
    <property type="molecule type" value="Genomic_DNA"/>
</dbReference>
<evidence type="ECO:0008006" key="3">
    <source>
        <dbReference type="Google" id="ProtNLM"/>
    </source>
</evidence>
<name>A0A7X1LRN3_9ACTN</name>
<gene>
    <name evidence="1" type="ORF">H1R13_18035</name>
</gene>
<protein>
    <recommendedName>
        <fullName evidence="3">Abortive infection protein</fullName>
    </recommendedName>
</protein>
<proteinExistence type="predicted"/>
<sequence>MRGKGVQYDTGTFPSGDTTRKTFDSGLVARDMRVISHDLGCNTVRITGGDPERLSTAAGHAAAAGLEVWFSPFPCEMTNEEMLPYFVDCADRAEALRRAGAEVVLVTGCEISLFAVGYLPGETFNDRMHALRAPAMEREAALKEIPGKVNTFLGEVVEAVRPRFGGQVSYASIPIEHIDWTPFDIVGVDAYRNSRNAANYRDQIRQYFAHGKPVAVTEAGCCTYRGAADLGAGGWTVIEADGLVRAGTVRDEGEQVRYMRDLLPLFQEEGIDTAFWFSFAGFELPHRADPRTDLDLGSYGIVKMLDGTTSDGESARAYPGMLWEPKEAFYALAEFYGGAARR</sequence>
<keyword evidence="2" id="KW-1185">Reference proteome</keyword>
<reference evidence="1 2" key="1">
    <citation type="submission" date="2020-08" db="EMBL/GenBank/DDBJ databases">
        <title>Whole-Genome Sequence of French Clinical Streptomyces mexicanus Strain Q0842.</title>
        <authorList>
            <person name="Boxberger M."/>
            <person name="La Scola B."/>
        </authorList>
    </citation>
    <scope>NUCLEOTIDE SEQUENCE [LARGE SCALE GENOMIC DNA]</scope>
    <source>
        <strain evidence="1 2">Marseille-Q0842</strain>
    </source>
</reference>
<evidence type="ECO:0000313" key="2">
    <source>
        <dbReference type="Proteomes" id="UP000517694"/>
    </source>
</evidence>
<dbReference type="OrthoDB" id="151193at2"/>
<accession>A0A7X1LRN3</accession>
<organism evidence="1 2">
    <name type="scientific">Streptomyces mexicanus</name>
    <dbReference type="NCBI Taxonomy" id="178566"/>
    <lineage>
        <taxon>Bacteria</taxon>
        <taxon>Bacillati</taxon>
        <taxon>Actinomycetota</taxon>
        <taxon>Actinomycetes</taxon>
        <taxon>Kitasatosporales</taxon>
        <taxon>Streptomycetaceae</taxon>
        <taxon>Streptomyces</taxon>
    </lineage>
</organism>
<dbReference type="Proteomes" id="UP000517694">
    <property type="component" value="Unassembled WGS sequence"/>
</dbReference>